<evidence type="ECO:0000256" key="1">
    <source>
        <dbReference type="SAM" id="MobiDB-lite"/>
    </source>
</evidence>
<dbReference type="Proteomes" id="UP000028761">
    <property type="component" value="Unplaced"/>
</dbReference>
<name>A0A8I5R1B5_PAPAN</name>
<dbReference type="OMA" id="CQAGPRE"/>
<dbReference type="AlphaFoldDB" id="A0A8I5R1B5"/>
<evidence type="ECO:0000313" key="2">
    <source>
        <dbReference type="Ensembl" id="ENSPANP00000055561.1"/>
    </source>
</evidence>
<protein>
    <submittedName>
        <fullName evidence="2">Uncharacterized protein</fullName>
    </submittedName>
</protein>
<dbReference type="GeneTree" id="ENSGT01050000245549"/>
<sequence length="421" mass="43390">SRAPRWPLRAWLLPSDGVSTPQTSSSQPLQAQLLLPAASAGPRWPRVSASPGLAPAPGGPCGPNSSPSRPPPAQLLPLRGLPSCQTSSDQPLQAQLLLPATGLLRPSPAQASGRPPQAQDLTSSRPRQAQRPASRRPAQAQPLPPSGLSTPSSRLTAASPGQSSYCLPKACSGPASASQRTLHAQLSPDCGLPRPELLLPLGSCAGPRSCLPVASLGPAHSTRGTAFPGPTFAFWRPLQAPNFLRAASPGPVAASRPPVRAQLLLLPAAAAGPAPASRQPLWTRLRPSSRSAAFVGPKRPEAGPHGGLSGPGSCPPTASPRPRLPPASLSRPSSSSRRPLQAHAGLESAVSRASSCYQRPLRAQLVGQSASAGPAPASPRPLQLPDFLRSASPGPAPPACHWPLEAQPRSRLWAGLLRPRT</sequence>
<accession>A0A8I5R1B5</accession>
<feature type="region of interest" description="Disordered" evidence="1">
    <location>
        <begin position="104"/>
        <end position="161"/>
    </location>
</feature>
<feature type="compositionally biased region" description="Low complexity" evidence="1">
    <location>
        <begin position="326"/>
        <end position="339"/>
    </location>
</feature>
<proteinExistence type="predicted"/>
<dbReference type="PANTHER" id="PTHR37553:SF6">
    <property type="entry name" value="DUF4705 DOMAIN-CONTAINING PROTEIN"/>
    <property type="match status" value="1"/>
</dbReference>
<feature type="region of interest" description="Disordered" evidence="1">
    <location>
        <begin position="365"/>
        <end position="403"/>
    </location>
</feature>
<dbReference type="Ensembl" id="ENSPANT00000082340.1">
    <property type="protein sequence ID" value="ENSPANP00000055561.1"/>
    <property type="gene ID" value="ENSPANG00000037796.1"/>
</dbReference>
<organism evidence="2 3">
    <name type="scientific">Papio anubis</name>
    <name type="common">Olive baboon</name>
    <dbReference type="NCBI Taxonomy" id="9555"/>
    <lineage>
        <taxon>Eukaryota</taxon>
        <taxon>Metazoa</taxon>
        <taxon>Chordata</taxon>
        <taxon>Craniata</taxon>
        <taxon>Vertebrata</taxon>
        <taxon>Euteleostomi</taxon>
        <taxon>Mammalia</taxon>
        <taxon>Eutheria</taxon>
        <taxon>Euarchontoglires</taxon>
        <taxon>Primates</taxon>
        <taxon>Haplorrhini</taxon>
        <taxon>Catarrhini</taxon>
        <taxon>Cercopithecidae</taxon>
        <taxon>Cercopithecinae</taxon>
        <taxon>Papio</taxon>
    </lineage>
</organism>
<evidence type="ECO:0000313" key="3">
    <source>
        <dbReference type="Proteomes" id="UP000028761"/>
    </source>
</evidence>
<feature type="compositionally biased region" description="Pro residues" evidence="1">
    <location>
        <begin position="313"/>
        <end position="325"/>
    </location>
</feature>
<feature type="region of interest" description="Disordered" evidence="1">
    <location>
        <begin position="273"/>
        <end position="346"/>
    </location>
</feature>
<reference evidence="2" key="2">
    <citation type="submission" date="2025-09" db="UniProtKB">
        <authorList>
            <consortium name="Ensembl"/>
        </authorList>
    </citation>
    <scope>IDENTIFICATION</scope>
</reference>
<reference evidence="2" key="1">
    <citation type="submission" date="2025-08" db="UniProtKB">
        <authorList>
            <consortium name="Ensembl"/>
        </authorList>
    </citation>
    <scope>IDENTIFICATION</scope>
</reference>
<keyword evidence="3" id="KW-1185">Reference proteome</keyword>
<dbReference type="PANTHER" id="PTHR37553">
    <property type="entry name" value="DUF4705 DOMAIN-CONTAINING PROTEIN"/>
    <property type="match status" value="1"/>
</dbReference>
<feature type="compositionally biased region" description="Low complexity" evidence="1">
    <location>
        <begin position="41"/>
        <end position="67"/>
    </location>
</feature>
<feature type="region of interest" description="Disordered" evidence="1">
    <location>
        <begin position="41"/>
        <end position="89"/>
    </location>
</feature>
<feature type="compositionally biased region" description="Low complexity" evidence="1">
    <location>
        <begin position="123"/>
        <end position="155"/>
    </location>
</feature>